<gene>
    <name evidence="6" type="ORF">CDEB00056_LOCUS2338</name>
</gene>
<protein>
    <recommendedName>
        <fullName evidence="5">Thioredoxin domain-containing protein</fullName>
    </recommendedName>
</protein>
<feature type="signal peptide" evidence="4">
    <location>
        <begin position="1"/>
        <end position="19"/>
    </location>
</feature>
<dbReference type="InterPro" id="IPR036249">
    <property type="entry name" value="Thioredoxin-like_sf"/>
</dbReference>
<dbReference type="InterPro" id="IPR013766">
    <property type="entry name" value="Thioredoxin_domain"/>
</dbReference>
<sequence length="244" mass="27816">MKKALTLLASLLITATSLGDDTDSSKKNSNVVNLTDNNYLEVTNDKILFVRFYAPWCEFSAALGQTWKKIADDLAHRDDILFCDVDCFVDETEGLCDTNNAEVYPTIRYGSPEFLKHYALGLRSYETLMEFVTAEEKGLDYTCSPNHLDKCSSEEKSALDKFLVTPEEDLVEKLKELSDRFNKIDEDFDDTEVEEFAVRNMAFRAKVEKATKAIEKKYDLDLLLEVLQVKGVTVKRKGEDQDEL</sequence>
<dbReference type="AlphaFoldDB" id="A0A7S3V544"/>
<dbReference type="CDD" id="cd02961">
    <property type="entry name" value="PDI_a_family"/>
    <property type="match status" value="1"/>
</dbReference>
<reference evidence="6" key="1">
    <citation type="submission" date="2021-01" db="EMBL/GenBank/DDBJ databases">
        <authorList>
            <person name="Corre E."/>
            <person name="Pelletier E."/>
            <person name="Niang G."/>
            <person name="Scheremetjew M."/>
            <person name="Finn R."/>
            <person name="Kale V."/>
            <person name="Holt S."/>
            <person name="Cochrane G."/>
            <person name="Meng A."/>
            <person name="Brown T."/>
            <person name="Cohen L."/>
        </authorList>
    </citation>
    <scope>NUCLEOTIDE SEQUENCE</scope>
    <source>
        <strain evidence="6">MM31A-1</strain>
    </source>
</reference>
<dbReference type="SUPFAM" id="SSF52833">
    <property type="entry name" value="Thioredoxin-like"/>
    <property type="match status" value="1"/>
</dbReference>
<dbReference type="GO" id="GO:0003756">
    <property type="term" value="F:protein disulfide isomerase activity"/>
    <property type="evidence" value="ECO:0007669"/>
    <property type="project" value="TreeGrafter"/>
</dbReference>
<keyword evidence="2 4" id="KW-0732">Signal</keyword>
<dbReference type="GO" id="GO:0006457">
    <property type="term" value="P:protein folding"/>
    <property type="evidence" value="ECO:0007669"/>
    <property type="project" value="TreeGrafter"/>
</dbReference>
<evidence type="ECO:0000313" key="6">
    <source>
        <dbReference type="EMBL" id="CAE0457497.1"/>
    </source>
</evidence>
<evidence type="ECO:0000256" key="1">
    <source>
        <dbReference type="ARBA" id="ARBA00006347"/>
    </source>
</evidence>
<evidence type="ECO:0000256" key="3">
    <source>
        <dbReference type="SAM" id="Coils"/>
    </source>
</evidence>
<dbReference type="InterPro" id="IPR051063">
    <property type="entry name" value="PDI"/>
</dbReference>
<dbReference type="EMBL" id="HBIO01003421">
    <property type="protein sequence ID" value="CAE0457497.1"/>
    <property type="molecule type" value="Transcribed_RNA"/>
</dbReference>
<dbReference type="Gene3D" id="3.40.30.10">
    <property type="entry name" value="Glutaredoxin"/>
    <property type="match status" value="1"/>
</dbReference>
<evidence type="ECO:0000256" key="4">
    <source>
        <dbReference type="SAM" id="SignalP"/>
    </source>
</evidence>
<dbReference type="GO" id="GO:0005783">
    <property type="term" value="C:endoplasmic reticulum"/>
    <property type="evidence" value="ECO:0007669"/>
    <property type="project" value="TreeGrafter"/>
</dbReference>
<feature type="chain" id="PRO_5030523410" description="Thioredoxin domain-containing protein" evidence="4">
    <location>
        <begin position="20"/>
        <end position="244"/>
    </location>
</feature>
<feature type="domain" description="Thioredoxin" evidence="5">
    <location>
        <begin position="7"/>
        <end position="137"/>
    </location>
</feature>
<dbReference type="PROSITE" id="PS51352">
    <property type="entry name" value="THIOREDOXIN_2"/>
    <property type="match status" value="1"/>
</dbReference>
<evidence type="ECO:0000256" key="2">
    <source>
        <dbReference type="ARBA" id="ARBA00022729"/>
    </source>
</evidence>
<evidence type="ECO:0000259" key="5">
    <source>
        <dbReference type="PROSITE" id="PS51352"/>
    </source>
</evidence>
<dbReference type="Pfam" id="PF00085">
    <property type="entry name" value="Thioredoxin"/>
    <property type="match status" value="1"/>
</dbReference>
<dbReference type="PANTHER" id="PTHR45672">
    <property type="entry name" value="PROTEIN DISULFIDE-ISOMERASE C17H9.14C-RELATED"/>
    <property type="match status" value="1"/>
</dbReference>
<comment type="similarity">
    <text evidence="1">Belongs to the protein disulfide isomerase family.</text>
</comment>
<name>A0A7S3V544_9STRA</name>
<accession>A0A7S3V544</accession>
<proteinExistence type="inferred from homology"/>
<keyword evidence="3" id="KW-0175">Coiled coil</keyword>
<organism evidence="6">
    <name type="scientific">Chaetoceros debilis</name>
    <dbReference type="NCBI Taxonomy" id="122233"/>
    <lineage>
        <taxon>Eukaryota</taxon>
        <taxon>Sar</taxon>
        <taxon>Stramenopiles</taxon>
        <taxon>Ochrophyta</taxon>
        <taxon>Bacillariophyta</taxon>
        <taxon>Coscinodiscophyceae</taxon>
        <taxon>Chaetocerotophycidae</taxon>
        <taxon>Chaetocerotales</taxon>
        <taxon>Chaetocerotaceae</taxon>
        <taxon>Chaetoceros</taxon>
    </lineage>
</organism>
<feature type="coiled-coil region" evidence="3">
    <location>
        <begin position="167"/>
        <end position="194"/>
    </location>
</feature>
<dbReference type="PANTHER" id="PTHR45672:SF3">
    <property type="entry name" value="THIOREDOXIN DOMAIN-CONTAINING PROTEIN 5"/>
    <property type="match status" value="1"/>
</dbReference>